<dbReference type="InterPro" id="IPR006073">
    <property type="entry name" value="GTP-bd"/>
</dbReference>
<dbReference type="NCBIfam" id="TIGR03598">
    <property type="entry name" value="GTPase_YsxC"/>
    <property type="match status" value="1"/>
</dbReference>
<dbReference type="FunFam" id="3.40.50.300:FF:000098">
    <property type="entry name" value="Probable GTP-binding protein EngB"/>
    <property type="match status" value="1"/>
</dbReference>
<evidence type="ECO:0000313" key="12">
    <source>
        <dbReference type="EMBL" id="CBX30908.1"/>
    </source>
</evidence>
<dbReference type="NCBIfam" id="TIGR00231">
    <property type="entry name" value="small_GTP"/>
    <property type="match status" value="1"/>
</dbReference>
<evidence type="ECO:0000256" key="10">
    <source>
        <dbReference type="HAMAP-Rule" id="MF_00321"/>
    </source>
</evidence>
<keyword evidence="9 10" id="KW-0131">Cell cycle</keyword>
<keyword evidence="7 10" id="KW-0342">GTP-binding</keyword>
<name>E1YLC5_9BACT</name>
<comment type="similarity">
    <text evidence="2 10">Belongs to the TRAFAC class TrmE-Era-EngA-EngB-Septin-like GTPase superfamily. EngB GTPase family.</text>
</comment>
<evidence type="ECO:0000256" key="2">
    <source>
        <dbReference type="ARBA" id="ARBA00009638"/>
    </source>
</evidence>
<dbReference type="AlphaFoldDB" id="E1YLC5"/>
<evidence type="ECO:0000256" key="9">
    <source>
        <dbReference type="ARBA" id="ARBA00023306"/>
    </source>
</evidence>
<organism evidence="12">
    <name type="scientific">uncultured Desulfobacterium sp</name>
    <dbReference type="NCBI Taxonomy" id="201089"/>
    <lineage>
        <taxon>Bacteria</taxon>
        <taxon>Pseudomonadati</taxon>
        <taxon>Thermodesulfobacteriota</taxon>
        <taxon>Desulfobacteria</taxon>
        <taxon>Desulfobacterales</taxon>
        <taxon>Desulfobacteriaceae</taxon>
        <taxon>Desulfobacterium</taxon>
        <taxon>environmental samples</taxon>
    </lineage>
</organism>
<keyword evidence="5 10" id="KW-0547">Nucleotide-binding</keyword>
<dbReference type="GO" id="GO:0046872">
    <property type="term" value="F:metal ion binding"/>
    <property type="evidence" value="ECO:0007669"/>
    <property type="project" value="UniProtKB-KW"/>
</dbReference>
<keyword evidence="4" id="KW-0479">Metal-binding</keyword>
<dbReference type="PANTHER" id="PTHR11649:SF13">
    <property type="entry name" value="ENGB-TYPE G DOMAIN-CONTAINING PROTEIN"/>
    <property type="match status" value="1"/>
</dbReference>
<dbReference type="InterPro" id="IPR027417">
    <property type="entry name" value="P-loop_NTPase"/>
</dbReference>
<comment type="function">
    <text evidence="10">Necessary for normal cell division and for the maintenance of normal septation.</text>
</comment>
<dbReference type="GO" id="GO:0005525">
    <property type="term" value="F:GTP binding"/>
    <property type="evidence" value="ECO:0007669"/>
    <property type="project" value="UniProtKB-UniRule"/>
</dbReference>
<reference evidence="12" key="1">
    <citation type="journal article" date="2011" name="Environ. Microbiol.">
        <title>Genomic insights into the metabolic potential of the polycyclic aromatic hydrocarbon degrading sulfate-reducing Deltaproteobacterium N47.</title>
        <authorList>
            <person name="Bergmann F."/>
            <person name="Selesi D."/>
            <person name="Weinmaier T."/>
            <person name="Tischler P."/>
            <person name="Rattei T."/>
            <person name="Meckenstock R.U."/>
        </authorList>
    </citation>
    <scope>NUCLEOTIDE SEQUENCE</scope>
</reference>
<dbReference type="CDD" id="cd01876">
    <property type="entry name" value="YihA_EngB"/>
    <property type="match status" value="1"/>
</dbReference>
<dbReference type="PANTHER" id="PTHR11649">
    <property type="entry name" value="MSS1/TRME-RELATED GTP-BINDING PROTEIN"/>
    <property type="match status" value="1"/>
</dbReference>
<gene>
    <name evidence="10" type="primary">engB</name>
    <name evidence="12" type="ORF">N47_E44200</name>
</gene>
<proteinExistence type="inferred from homology"/>
<evidence type="ECO:0000256" key="4">
    <source>
        <dbReference type="ARBA" id="ARBA00022723"/>
    </source>
</evidence>
<evidence type="ECO:0000256" key="5">
    <source>
        <dbReference type="ARBA" id="ARBA00022741"/>
    </source>
</evidence>
<dbReference type="GO" id="GO:0000917">
    <property type="term" value="P:division septum assembly"/>
    <property type="evidence" value="ECO:0007669"/>
    <property type="project" value="UniProtKB-KW"/>
</dbReference>
<dbReference type="HAMAP" id="MF_00321">
    <property type="entry name" value="GTPase_EngB"/>
    <property type="match status" value="1"/>
</dbReference>
<sequence length="202" mass="22751">MIIKSAEFVKSAVKPSQYPEESQPEIAFAGRSNVGKSSLINTLLNRKNLVKTSSTPGRTQLINFFLINDTLGFVDIPGYGYAKVPAAVRKTWGTMIETYIQTRKTLKGVVLILDLRRIPGPEEITFMDWLNYYNIPFILVLTKADKLSKTNQVKQHMIISKSLSIDKDNFIIFSAKSKTGKKPLWDAIENLVQKAINNKAEI</sequence>
<evidence type="ECO:0000256" key="8">
    <source>
        <dbReference type="ARBA" id="ARBA00023210"/>
    </source>
</evidence>
<accession>E1YLC5</accession>
<dbReference type="SUPFAM" id="SSF52540">
    <property type="entry name" value="P-loop containing nucleoside triphosphate hydrolases"/>
    <property type="match status" value="1"/>
</dbReference>
<dbReference type="GO" id="GO:0005829">
    <property type="term" value="C:cytosol"/>
    <property type="evidence" value="ECO:0007669"/>
    <property type="project" value="TreeGrafter"/>
</dbReference>
<dbReference type="InterPro" id="IPR030393">
    <property type="entry name" value="G_ENGB_dom"/>
</dbReference>
<comment type="cofactor">
    <cofactor evidence="1">
        <name>Mg(2+)</name>
        <dbReference type="ChEBI" id="CHEBI:18420"/>
    </cofactor>
</comment>
<keyword evidence="6" id="KW-0460">Magnesium</keyword>
<evidence type="ECO:0000256" key="3">
    <source>
        <dbReference type="ARBA" id="ARBA00022618"/>
    </source>
</evidence>
<feature type="domain" description="EngB-type G" evidence="11">
    <location>
        <begin position="22"/>
        <end position="194"/>
    </location>
</feature>
<dbReference type="InterPro" id="IPR005225">
    <property type="entry name" value="Small_GTP-bd"/>
</dbReference>
<evidence type="ECO:0000259" key="11">
    <source>
        <dbReference type="PROSITE" id="PS51706"/>
    </source>
</evidence>
<keyword evidence="3 10" id="KW-0132">Cell division</keyword>
<evidence type="ECO:0000256" key="6">
    <source>
        <dbReference type="ARBA" id="ARBA00022842"/>
    </source>
</evidence>
<dbReference type="Gene3D" id="3.40.50.300">
    <property type="entry name" value="P-loop containing nucleotide triphosphate hydrolases"/>
    <property type="match status" value="1"/>
</dbReference>
<dbReference type="EMBL" id="FR695877">
    <property type="protein sequence ID" value="CBX30908.1"/>
    <property type="molecule type" value="Genomic_DNA"/>
</dbReference>
<dbReference type="Pfam" id="PF01926">
    <property type="entry name" value="MMR_HSR1"/>
    <property type="match status" value="1"/>
</dbReference>
<evidence type="ECO:0000256" key="7">
    <source>
        <dbReference type="ARBA" id="ARBA00023134"/>
    </source>
</evidence>
<dbReference type="InterPro" id="IPR019987">
    <property type="entry name" value="GTP-bd_ribosome_bio_YsxC"/>
</dbReference>
<evidence type="ECO:0000256" key="1">
    <source>
        <dbReference type="ARBA" id="ARBA00001946"/>
    </source>
</evidence>
<keyword evidence="8 10" id="KW-0717">Septation</keyword>
<protein>
    <recommendedName>
        <fullName evidence="10">Probable GTP-binding protein EngB</fullName>
    </recommendedName>
</protein>
<dbReference type="PROSITE" id="PS51706">
    <property type="entry name" value="G_ENGB"/>
    <property type="match status" value="1"/>
</dbReference>